<dbReference type="Proteomes" id="UP000199533">
    <property type="component" value="Unassembled WGS sequence"/>
</dbReference>
<protein>
    <submittedName>
        <fullName evidence="1">Uncharacterized protein</fullName>
    </submittedName>
</protein>
<name>A0A1I4BQ02_9PROT</name>
<dbReference type="STRING" id="52441.SAMN05216302_10134"/>
<reference evidence="2" key="1">
    <citation type="submission" date="2016-10" db="EMBL/GenBank/DDBJ databases">
        <authorList>
            <person name="Varghese N."/>
            <person name="Submissions S."/>
        </authorList>
    </citation>
    <scope>NUCLEOTIDE SEQUENCE [LARGE SCALE GENOMIC DNA]</scope>
    <source>
        <strain evidence="2">Nm69</strain>
    </source>
</reference>
<dbReference type="EMBL" id="FOSP01000013">
    <property type="protein sequence ID" value="SFK70613.1"/>
    <property type="molecule type" value="Genomic_DNA"/>
</dbReference>
<proteinExistence type="predicted"/>
<gene>
    <name evidence="1" type="ORF">SAMN05216302_10134</name>
</gene>
<organism evidence="1 2">
    <name type="scientific">Nitrosomonas aestuarii</name>
    <dbReference type="NCBI Taxonomy" id="52441"/>
    <lineage>
        <taxon>Bacteria</taxon>
        <taxon>Pseudomonadati</taxon>
        <taxon>Pseudomonadota</taxon>
        <taxon>Betaproteobacteria</taxon>
        <taxon>Nitrosomonadales</taxon>
        <taxon>Nitrosomonadaceae</taxon>
        <taxon>Nitrosomonas</taxon>
    </lineage>
</organism>
<dbReference type="AlphaFoldDB" id="A0A1I4BQ02"/>
<evidence type="ECO:0000313" key="2">
    <source>
        <dbReference type="Proteomes" id="UP000199533"/>
    </source>
</evidence>
<sequence length="72" mass="8250">MLPNMAANGADYPNALVKAILNRVLCEILFLSDTIGKLKKNKKGIATPKNHIELIEQRLRKARKYHDKHQKQ</sequence>
<evidence type="ECO:0000313" key="1">
    <source>
        <dbReference type="EMBL" id="SFK70613.1"/>
    </source>
</evidence>
<accession>A0A1I4BQ02</accession>
<keyword evidence="2" id="KW-1185">Reference proteome</keyword>